<dbReference type="OrthoDB" id="9804695at2"/>
<feature type="domain" description="CoA-binding" evidence="1">
    <location>
        <begin position="15"/>
        <end position="108"/>
    </location>
</feature>
<dbReference type="Proteomes" id="UP000032233">
    <property type="component" value="Unassembled WGS sequence"/>
</dbReference>
<dbReference type="RefSeq" id="WP_044348074.1">
    <property type="nucleotide sequence ID" value="NZ_AZAC01000011.1"/>
</dbReference>
<dbReference type="Pfam" id="PF13380">
    <property type="entry name" value="CoA_binding_2"/>
    <property type="match status" value="1"/>
</dbReference>
<dbReference type="SUPFAM" id="SSF51735">
    <property type="entry name" value="NAD(P)-binding Rossmann-fold domains"/>
    <property type="match status" value="1"/>
</dbReference>
<dbReference type="PANTHER" id="PTHR33303">
    <property type="entry name" value="CYTOPLASMIC PROTEIN-RELATED"/>
    <property type="match status" value="1"/>
</dbReference>
<dbReference type="STRING" id="1429043.X474_09250"/>
<comment type="caution">
    <text evidence="2">The sequence shown here is derived from an EMBL/GenBank/DDBJ whole genome shotgun (WGS) entry which is preliminary data.</text>
</comment>
<organism evidence="2 3">
    <name type="scientific">Dethiosulfatarculus sandiegensis</name>
    <dbReference type="NCBI Taxonomy" id="1429043"/>
    <lineage>
        <taxon>Bacteria</taxon>
        <taxon>Pseudomonadati</taxon>
        <taxon>Thermodesulfobacteriota</taxon>
        <taxon>Desulfarculia</taxon>
        <taxon>Desulfarculales</taxon>
        <taxon>Desulfarculaceae</taxon>
        <taxon>Dethiosulfatarculus</taxon>
    </lineage>
</organism>
<dbReference type="PATRIC" id="fig|1429043.3.peg.1955"/>
<accession>A0A0D2HUT8</accession>
<keyword evidence="3" id="KW-1185">Reference proteome</keyword>
<dbReference type="SMART" id="SM00881">
    <property type="entry name" value="CoA_binding"/>
    <property type="match status" value="1"/>
</dbReference>
<evidence type="ECO:0000259" key="1">
    <source>
        <dbReference type="SMART" id="SM00881"/>
    </source>
</evidence>
<evidence type="ECO:0000313" key="2">
    <source>
        <dbReference type="EMBL" id="KIX14188.1"/>
    </source>
</evidence>
<reference evidence="2 3" key="1">
    <citation type="submission" date="2013-11" db="EMBL/GenBank/DDBJ databases">
        <title>Metagenomic analysis of a methanogenic consortium involved in long chain n-alkane degradation.</title>
        <authorList>
            <person name="Davidova I.A."/>
            <person name="Callaghan A.V."/>
            <person name="Wawrik B."/>
            <person name="Pruitt S."/>
            <person name="Marks C."/>
            <person name="Duncan K.E."/>
            <person name="Suflita J.M."/>
        </authorList>
    </citation>
    <scope>NUCLEOTIDE SEQUENCE [LARGE SCALE GENOMIC DNA]</scope>
    <source>
        <strain evidence="2 3">SPR</strain>
    </source>
</reference>
<dbReference type="EMBL" id="AZAC01000011">
    <property type="protein sequence ID" value="KIX14188.1"/>
    <property type="molecule type" value="Genomic_DNA"/>
</dbReference>
<evidence type="ECO:0000313" key="3">
    <source>
        <dbReference type="Proteomes" id="UP000032233"/>
    </source>
</evidence>
<sequence>MLLQANPDDQNIKKLLTEVKTIAVVGLSPKPERDSNQVARYLKESGYTIVPVNPKENEILGEKCYASLLDIPFEIDMVDVFRKSEFVPQVVEDTLKTKAKALWLQLGVSHFDAGEKARKNGLIVIQNSCLMVDHKRLF</sequence>
<protein>
    <submittedName>
        <fullName evidence="2">CoA-binding protein</fullName>
    </submittedName>
</protein>
<dbReference type="AlphaFoldDB" id="A0A0D2HUT8"/>
<dbReference type="PANTHER" id="PTHR33303:SF2">
    <property type="entry name" value="COA-BINDING DOMAIN-CONTAINING PROTEIN"/>
    <property type="match status" value="1"/>
</dbReference>
<dbReference type="InParanoid" id="A0A0D2HUT8"/>
<proteinExistence type="predicted"/>
<gene>
    <name evidence="2" type="ORF">X474_09250</name>
</gene>
<dbReference type="InterPro" id="IPR003781">
    <property type="entry name" value="CoA-bd"/>
</dbReference>
<dbReference type="Gene3D" id="3.40.50.720">
    <property type="entry name" value="NAD(P)-binding Rossmann-like Domain"/>
    <property type="match status" value="1"/>
</dbReference>
<name>A0A0D2HUT8_9BACT</name>
<dbReference type="InterPro" id="IPR036291">
    <property type="entry name" value="NAD(P)-bd_dom_sf"/>
</dbReference>
<dbReference type="FunCoup" id="A0A0D2HUT8">
    <property type="interactions" value="145"/>
</dbReference>